<dbReference type="KEGG" id="ckh:LVJ77_05390"/>
<dbReference type="RefSeq" id="WP_156900889.1">
    <property type="nucleotide sequence ID" value="NZ_CP091521.1"/>
</dbReference>
<accession>A0A8T9MYR2</accession>
<sequence>MFDAAGMGRLGVVIRNIRRFAVRRPKTKIVMDGLVSCQNLTKPAPAVCRAARHRFITKPPHRPSCECGQDDNPKMAMMTHPKACHHLNFSTENQCNKKCHHARAGGKPLPDDLHAIFFQVLFEFAVGFLPARK</sequence>
<keyword evidence="2" id="KW-1185">Reference proteome</keyword>
<dbReference type="EMBL" id="CP091521">
    <property type="protein sequence ID" value="UOP05546.2"/>
    <property type="molecule type" value="Genomic_DNA"/>
</dbReference>
<gene>
    <name evidence="1" type="ORF">LVJ77_05390</name>
</gene>
<reference evidence="1" key="2">
    <citation type="submission" date="2024-09" db="EMBL/GenBank/DDBJ databases">
        <authorList>
            <person name="Veyrier F.J."/>
        </authorList>
    </citation>
    <scope>NUCLEOTIDE SEQUENCE</scope>
    <source>
        <strain evidence="1">17694</strain>
    </source>
</reference>
<organism evidence="1 2">
    <name type="scientific">Conchiformibius kuhniae</name>
    <dbReference type="NCBI Taxonomy" id="211502"/>
    <lineage>
        <taxon>Bacteria</taxon>
        <taxon>Pseudomonadati</taxon>
        <taxon>Pseudomonadota</taxon>
        <taxon>Betaproteobacteria</taxon>
        <taxon>Neisseriales</taxon>
        <taxon>Neisseriaceae</taxon>
        <taxon>Conchiformibius</taxon>
    </lineage>
</organism>
<dbReference type="Proteomes" id="UP000831534">
    <property type="component" value="Chromosome"/>
</dbReference>
<dbReference type="AlphaFoldDB" id="A0A8T9MYR2"/>
<protein>
    <submittedName>
        <fullName evidence="1">Uncharacterized protein</fullName>
    </submittedName>
</protein>
<name>A0A8T9MYR2_9NEIS</name>
<evidence type="ECO:0000313" key="1">
    <source>
        <dbReference type="EMBL" id="UOP05546.2"/>
    </source>
</evidence>
<proteinExistence type="predicted"/>
<evidence type="ECO:0000313" key="2">
    <source>
        <dbReference type="Proteomes" id="UP000831534"/>
    </source>
</evidence>
<reference evidence="1" key="1">
    <citation type="journal article" date="2022" name="Res Sq">
        <title>Evolution of multicellular longitudinally dividing oral cavity symbionts (Neisseriaceae).</title>
        <authorList>
            <person name="Nyongesa S."/>
            <person name="Weber P."/>
            <person name="Bernet E."/>
            <person name="Pullido F."/>
            <person name="Nieckarz M."/>
            <person name="Delaby M."/>
            <person name="Nieves C."/>
            <person name="Viehboeck T."/>
            <person name="Krause N."/>
            <person name="Rivera-Millot A."/>
            <person name="Nakamura A."/>
            <person name="Vischer N."/>
            <person name="VanNieuwenhze M."/>
            <person name="Brun Y."/>
            <person name="Cava F."/>
            <person name="Bulgheresi S."/>
            <person name="Veyrier F."/>
        </authorList>
    </citation>
    <scope>NUCLEOTIDE SEQUENCE</scope>
    <source>
        <strain evidence="1">17694</strain>
    </source>
</reference>